<dbReference type="AlphaFoldDB" id="E3H6Y7"/>
<keyword evidence="1" id="KW-0812">Transmembrane</keyword>
<gene>
    <name evidence="2" type="ordered locus">Ilyop_0719</name>
</gene>
<evidence type="ECO:0000313" key="2">
    <source>
        <dbReference type="EMBL" id="ADO82506.1"/>
    </source>
</evidence>
<evidence type="ECO:0000256" key="1">
    <source>
        <dbReference type="SAM" id="Phobius"/>
    </source>
</evidence>
<dbReference type="EMBL" id="CP002281">
    <property type="protein sequence ID" value="ADO82506.1"/>
    <property type="molecule type" value="Genomic_DNA"/>
</dbReference>
<reference evidence="2 3" key="1">
    <citation type="journal article" date="2010" name="Stand. Genomic Sci.">
        <title>Complete genome sequence of Ilyobacter polytropus type strain (CuHbu1).</title>
        <authorList>
            <person name="Sikorski J."/>
            <person name="Chertkov O."/>
            <person name="Lapidus A."/>
            <person name="Nolan M."/>
            <person name="Lucas S."/>
            <person name="Del Rio T.G."/>
            <person name="Tice H."/>
            <person name="Cheng J.F."/>
            <person name="Tapia R."/>
            <person name="Han C."/>
            <person name="Goodwin L."/>
            <person name="Pitluck S."/>
            <person name="Liolios K."/>
            <person name="Ivanova N."/>
            <person name="Mavromatis K."/>
            <person name="Mikhailova N."/>
            <person name="Pati A."/>
            <person name="Chen A."/>
            <person name="Palaniappan K."/>
            <person name="Land M."/>
            <person name="Hauser L."/>
            <person name="Chang Y.J."/>
            <person name="Jeffries C.D."/>
            <person name="Brambilla E."/>
            <person name="Yasawong M."/>
            <person name="Rohde M."/>
            <person name="Pukall R."/>
            <person name="Spring S."/>
            <person name="Goker M."/>
            <person name="Woyke T."/>
            <person name="Bristow J."/>
            <person name="Eisen J.A."/>
            <person name="Markowitz V."/>
            <person name="Hugenholtz P."/>
            <person name="Kyrpides N.C."/>
            <person name="Klenk H.P."/>
        </authorList>
    </citation>
    <scope>NUCLEOTIDE SEQUENCE [LARGE SCALE GENOMIC DNA]</scope>
    <source>
        <strain evidence="3">ATCC 51220 / DSM 2926 / LMG 16218 / CuHBu1</strain>
    </source>
</reference>
<dbReference type="KEGG" id="ipo:Ilyop_0719"/>
<evidence type="ECO:0000313" key="3">
    <source>
        <dbReference type="Proteomes" id="UP000006875"/>
    </source>
</evidence>
<organism evidence="2 3">
    <name type="scientific">Ilyobacter polytropus (strain ATCC 51220 / DSM 2926 / LMG 16218 / CuHBu1)</name>
    <dbReference type="NCBI Taxonomy" id="572544"/>
    <lineage>
        <taxon>Bacteria</taxon>
        <taxon>Fusobacteriati</taxon>
        <taxon>Fusobacteriota</taxon>
        <taxon>Fusobacteriia</taxon>
        <taxon>Fusobacteriales</taxon>
        <taxon>Fusobacteriaceae</taxon>
        <taxon>Ilyobacter</taxon>
    </lineage>
</organism>
<dbReference type="HOGENOM" id="CLU_1419773_0_0_0"/>
<dbReference type="NCBIfam" id="TIGR02532">
    <property type="entry name" value="IV_pilin_GFxxxE"/>
    <property type="match status" value="1"/>
</dbReference>
<name>E3H6Y7_ILYPC</name>
<dbReference type="InterPro" id="IPR012902">
    <property type="entry name" value="N_methyl_site"/>
</dbReference>
<proteinExistence type="predicted"/>
<keyword evidence="1" id="KW-1133">Transmembrane helix</keyword>
<sequence length="191" mass="20977">MKKKGYTAIELVIVVAIILVVTGIGGLSMLKAIKRNDYNKMLSIIPKAIFVETNKAFEEGESKTITLDLSSKSIETEDGDKSLPENYTYSVGNVTRSSLSDTGTYSGLIASTSVDFDIDSEGKINNIKLDGTTYMDGSDPKEFNSKDHPSILVKIDGESFCRIDIISSLYITPKIKVYKPDGSDWILDSRI</sequence>
<evidence type="ECO:0008006" key="4">
    <source>
        <dbReference type="Google" id="ProtNLM"/>
    </source>
</evidence>
<keyword evidence="1" id="KW-0472">Membrane</keyword>
<dbReference type="Proteomes" id="UP000006875">
    <property type="component" value="Chromosome"/>
</dbReference>
<dbReference type="RefSeq" id="WP_013387176.1">
    <property type="nucleotide sequence ID" value="NC_014632.1"/>
</dbReference>
<feature type="transmembrane region" description="Helical" evidence="1">
    <location>
        <begin position="6"/>
        <end position="30"/>
    </location>
</feature>
<protein>
    <recommendedName>
        <fullName evidence="4">Prepilin-type N-terminal cleavage/methylation domain-containing protein</fullName>
    </recommendedName>
</protein>
<keyword evidence="3" id="KW-1185">Reference proteome</keyword>
<accession>E3H6Y7</accession>